<dbReference type="RefSeq" id="WP_173203089.1">
    <property type="nucleotide sequence ID" value="NZ_CP053697.2"/>
</dbReference>
<keyword evidence="2" id="KW-1185">Reference proteome</keyword>
<dbReference type="Proteomes" id="UP000501379">
    <property type="component" value="Chromosome"/>
</dbReference>
<proteinExistence type="predicted"/>
<dbReference type="SUPFAM" id="SSF143081">
    <property type="entry name" value="BB1717-like"/>
    <property type="match status" value="1"/>
</dbReference>
<protein>
    <submittedName>
        <fullName evidence="1">Uncharacterized protein</fullName>
    </submittedName>
</protein>
<sequence length="157" mass="18069">MNQRLQCEVKSMCGGVEAREADKVWKIYFPNPKAALPVLLEDSGQLDWIRWGRRREQPGSGPEGGWARLCTVQAGGWTKYRPHRAFGLVQRFMEKEGRAGEKNRISHWFDVPEGYALECLVIGEGEQRKVYVITTEPPAEYAWIHDRWPLLTALKVE</sequence>
<evidence type="ECO:0000313" key="2">
    <source>
        <dbReference type="Proteomes" id="UP000501379"/>
    </source>
</evidence>
<reference evidence="1" key="1">
    <citation type="submission" date="2020-07" db="EMBL/GenBank/DDBJ databases">
        <title>Nitrate ammonifying Pseudomonas campi sp. nov. isolated from German agricultural grassland.</title>
        <authorList>
            <person name="Timsy T."/>
            <person name="Ulrich A."/>
            <person name="Spanner T."/>
            <person name="Foesel B."/>
            <person name="Kolb S."/>
            <person name="Horn M.A."/>
            <person name="Behrendt U."/>
        </authorList>
    </citation>
    <scope>NUCLEOTIDE SEQUENCE</scope>
    <source>
        <strain evidence="1">S1-A32-2</strain>
    </source>
</reference>
<dbReference type="AlphaFoldDB" id="A0A6M8FA89"/>
<gene>
    <name evidence="1" type="ORF">HNE05_00340</name>
</gene>
<organism evidence="1 2">
    <name type="scientific">Aquipseudomonas campi</name>
    <dbReference type="NCBI Taxonomy" id="2731681"/>
    <lineage>
        <taxon>Bacteria</taxon>
        <taxon>Pseudomonadati</taxon>
        <taxon>Pseudomonadota</taxon>
        <taxon>Gammaproteobacteria</taxon>
        <taxon>Pseudomonadales</taxon>
        <taxon>Pseudomonadaceae</taxon>
        <taxon>Aquipseudomonas</taxon>
    </lineage>
</organism>
<accession>A0A6M8FA89</accession>
<evidence type="ECO:0000313" key="1">
    <source>
        <dbReference type="EMBL" id="QKE61817.1"/>
    </source>
</evidence>
<dbReference type="InterPro" id="IPR036590">
    <property type="entry name" value="SRAP-like"/>
</dbReference>
<name>A0A6M8FA89_9GAMM</name>
<dbReference type="EMBL" id="CP053697">
    <property type="protein sequence ID" value="QKE61817.1"/>
    <property type="molecule type" value="Genomic_DNA"/>
</dbReference>
<dbReference type="KEGG" id="pcam:HNE05_00340"/>